<keyword evidence="1" id="KW-0547">Nucleotide-binding</keyword>
<reference evidence="3 4" key="2">
    <citation type="submission" date="2018-11" db="EMBL/GenBank/DDBJ databases">
        <authorList>
            <consortium name="Pathogen Informatics"/>
        </authorList>
    </citation>
    <scope>NUCLEOTIDE SEQUENCE [LARGE SCALE GENOMIC DNA]</scope>
</reference>
<dbReference type="Gene3D" id="3.40.50.300">
    <property type="entry name" value="P-loop containing nucleotide triphosphate hydrolases"/>
    <property type="match status" value="1"/>
</dbReference>
<dbReference type="Proteomes" id="UP000278807">
    <property type="component" value="Unassembled WGS sequence"/>
</dbReference>
<evidence type="ECO:0000313" key="4">
    <source>
        <dbReference type="Proteomes" id="UP000278807"/>
    </source>
</evidence>
<dbReference type="SUPFAM" id="SSF52540">
    <property type="entry name" value="P-loop containing nucleoside triphosphate hydrolases"/>
    <property type="match status" value="1"/>
</dbReference>
<dbReference type="GO" id="GO:0003924">
    <property type="term" value="F:GTPase activity"/>
    <property type="evidence" value="ECO:0007669"/>
    <property type="project" value="InterPro"/>
</dbReference>
<dbReference type="EMBL" id="UZAE01012141">
    <property type="protein sequence ID" value="VDO03717.1"/>
    <property type="molecule type" value="Genomic_DNA"/>
</dbReference>
<name>A0A0R3TKX9_RODNA</name>
<sequence length="101" mass="11533">MSDPASSVSVTTLMRFCFEVDRCILFQDLNYAIPMSEIIEILDTKKLTGHIWHLQPTCALTGAGVIEGIEWLYNELMPHKDKPRMKNFVRSRGWRCGTLGC</sequence>
<evidence type="ECO:0000256" key="1">
    <source>
        <dbReference type="ARBA" id="ARBA00022741"/>
    </source>
</evidence>
<evidence type="ECO:0000256" key="2">
    <source>
        <dbReference type="ARBA" id="ARBA00023134"/>
    </source>
</evidence>
<dbReference type="GO" id="GO:0005525">
    <property type="term" value="F:GTP binding"/>
    <property type="evidence" value="ECO:0007669"/>
    <property type="project" value="UniProtKB-KW"/>
</dbReference>
<keyword evidence="2" id="KW-0342">GTP-binding</keyword>
<dbReference type="STRING" id="102285.A0A0R3TKX9"/>
<organism evidence="5">
    <name type="scientific">Rodentolepis nana</name>
    <name type="common">Dwarf tapeworm</name>
    <name type="synonym">Hymenolepis nana</name>
    <dbReference type="NCBI Taxonomy" id="102285"/>
    <lineage>
        <taxon>Eukaryota</taxon>
        <taxon>Metazoa</taxon>
        <taxon>Spiralia</taxon>
        <taxon>Lophotrochozoa</taxon>
        <taxon>Platyhelminthes</taxon>
        <taxon>Cestoda</taxon>
        <taxon>Eucestoda</taxon>
        <taxon>Cyclophyllidea</taxon>
        <taxon>Hymenolepididae</taxon>
        <taxon>Rodentolepis</taxon>
    </lineage>
</organism>
<evidence type="ECO:0000313" key="3">
    <source>
        <dbReference type="EMBL" id="VDO03717.1"/>
    </source>
</evidence>
<reference evidence="5" key="1">
    <citation type="submission" date="2017-02" db="UniProtKB">
        <authorList>
            <consortium name="WormBaseParasite"/>
        </authorList>
    </citation>
    <scope>IDENTIFICATION</scope>
</reference>
<evidence type="ECO:0000313" key="5">
    <source>
        <dbReference type="WBParaSite" id="HNAJ_0000786101-mRNA-1"/>
    </source>
</evidence>
<dbReference type="InterPro" id="IPR006689">
    <property type="entry name" value="Small_GTPase_ARF/SAR"/>
</dbReference>
<dbReference type="Pfam" id="PF00025">
    <property type="entry name" value="Arf"/>
    <property type="match status" value="1"/>
</dbReference>
<dbReference type="WBParaSite" id="HNAJ_0000786101-mRNA-1">
    <property type="protein sequence ID" value="HNAJ_0000786101-mRNA-1"/>
    <property type="gene ID" value="HNAJ_0000786101"/>
</dbReference>
<dbReference type="OrthoDB" id="2011769at2759"/>
<proteinExistence type="predicted"/>
<keyword evidence="4" id="KW-1185">Reference proteome</keyword>
<protein>
    <submittedName>
        <fullName evidence="5">ADP-ribosylation factor-related protein 1</fullName>
    </submittedName>
</protein>
<dbReference type="AlphaFoldDB" id="A0A0R3TKX9"/>
<dbReference type="InterPro" id="IPR027417">
    <property type="entry name" value="P-loop_NTPase"/>
</dbReference>
<gene>
    <name evidence="3" type="ORF">HNAJ_LOCUS7857</name>
</gene>
<accession>A0A0R3TKX9</accession>